<accession>A0ABS6SAV7</accession>
<feature type="region of interest" description="Disordered" evidence="1">
    <location>
        <begin position="417"/>
        <end position="443"/>
    </location>
</feature>
<dbReference type="EMBL" id="JAGSPA010000001">
    <property type="protein sequence ID" value="MBV7255545.1"/>
    <property type="molecule type" value="Genomic_DNA"/>
</dbReference>
<dbReference type="Proteomes" id="UP000722336">
    <property type="component" value="Unassembled WGS sequence"/>
</dbReference>
<evidence type="ECO:0000313" key="3">
    <source>
        <dbReference type="Proteomes" id="UP000722336"/>
    </source>
</evidence>
<sequence length="443" mass="49499">MPETITRSERARLFPILSEKSIEGRTLSVFLSTLTHVRPLAAALLAPLGQRIGTTARLRAYTEVSFKVEKGESRDRPDGLIVIDVGKRRWTALVEAKVRKNELNDDQLGRYLAVAKANKIDAVITISNQFSAVPHHHPVSVNAPKGVELFHFSWMHILTEAQLLVMNEAVDDADQLYVLREFIRFISHDSAGVQSYTQMPAAWSDICNAVQAGAAMQRGDVVTDVVEAWQQECRDLSLILSRQLGTPVNQKLTRAEIKNPEIRVKNDGVELCNDHRLKVTLEVPDAASPVNICADLRRRTIQVSMSLTAPGDKKSNRARMNWLLRQMPSDDIASLYVRAQWPGSSPPTQQSLVALFNEPDLIAEGKEKMTLTGFEILHICDLGGRFAQRRTFIDELEMAVPAFYEHVGQHLKAWAKPAPKLEQSRAEPDSVSPSALSEDDRDM</sequence>
<proteinExistence type="predicted"/>
<evidence type="ECO:0008006" key="4">
    <source>
        <dbReference type="Google" id="ProtNLM"/>
    </source>
</evidence>
<dbReference type="RefSeq" id="WP_218443885.1">
    <property type="nucleotide sequence ID" value="NZ_JAGSPA010000001.1"/>
</dbReference>
<keyword evidence="3" id="KW-1185">Reference proteome</keyword>
<gene>
    <name evidence="2" type="ORF">KCG44_01965</name>
</gene>
<organism evidence="2 3">
    <name type="scientific">Pacificimonas pallii</name>
    <dbReference type="NCBI Taxonomy" id="2827236"/>
    <lineage>
        <taxon>Bacteria</taxon>
        <taxon>Pseudomonadati</taxon>
        <taxon>Pseudomonadota</taxon>
        <taxon>Alphaproteobacteria</taxon>
        <taxon>Sphingomonadales</taxon>
        <taxon>Sphingosinicellaceae</taxon>
        <taxon>Pacificimonas</taxon>
    </lineage>
</organism>
<comment type="caution">
    <text evidence="2">The sequence shown here is derived from an EMBL/GenBank/DDBJ whole genome shotgun (WGS) entry which is preliminary data.</text>
</comment>
<evidence type="ECO:0000256" key="1">
    <source>
        <dbReference type="SAM" id="MobiDB-lite"/>
    </source>
</evidence>
<reference evidence="2 3" key="1">
    <citation type="submission" date="2021-04" db="EMBL/GenBank/DDBJ databases">
        <authorList>
            <person name="Pira H."/>
            <person name="Risdian C."/>
            <person name="Wink J."/>
        </authorList>
    </citation>
    <scope>NUCLEOTIDE SEQUENCE [LARGE SCALE GENOMIC DNA]</scope>
    <source>
        <strain evidence="2 3">WHA3</strain>
    </source>
</reference>
<name>A0ABS6SAV7_9SPHN</name>
<protein>
    <recommendedName>
        <fullName evidence="4">Stress response protein</fullName>
    </recommendedName>
</protein>
<evidence type="ECO:0000313" key="2">
    <source>
        <dbReference type="EMBL" id="MBV7255545.1"/>
    </source>
</evidence>